<protein>
    <submittedName>
        <fullName evidence="1">Uncharacterized protein</fullName>
    </submittedName>
</protein>
<keyword evidence="2" id="KW-1185">Reference proteome</keyword>
<dbReference type="AlphaFoldDB" id="A0AAE2CA51"/>
<dbReference type="EMBL" id="JACGWO010000012">
    <property type="protein sequence ID" value="KAK4414380.1"/>
    <property type="molecule type" value="Genomic_DNA"/>
</dbReference>
<evidence type="ECO:0000313" key="2">
    <source>
        <dbReference type="Proteomes" id="UP001293254"/>
    </source>
</evidence>
<accession>A0AAE2CA51</accession>
<name>A0AAE2CA51_9LAMI</name>
<sequence>MRGDRLEEALRERDERRLIGRRRRKEEEGVAVAVAAAEEEKGLVVGLVAEREEIDIVRIVGERRVYFWFSYPHPTREDRVAGYSAIQCNAPRCLDVILCLSVHCSGPDMKYVIITEISH</sequence>
<comment type="caution">
    <text evidence="1">The sequence shown here is derived from an EMBL/GenBank/DDBJ whole genome shotgun (WGS) entry which is preliminary data.</text>
</comment>
<reference evidence="1" key="2">
    <citation type="journal article" date="2024" name="Plant">
        <title>Genomic evolution and insights into agronomic trait innovations of Sesamum species.</title>
        <authorList>
            <person name="Miao H."/>
            <person name="Wang L."/>
            <person name="Qu L."/>
            <person name="Liu H."/>
            <person name="Sun Y."/>
            <person name="Le M."/>
            <person name="Wang Q."/>
            <person name="Wei S."/>
            <person name="Zheng Y."/>
            <person name="Lin W."/>
            <person name="Duan Y."/>
            <person name="Cao H."/>
            <person name="Xiong S."/>
            <person name="Wang X."/>
            <person name="Wei L."/>
            <person name="Li C."/>
            <person name="Ma Q."/>
            <person name="Ju M."/>
            <person name="Zhao R."/>
            <person name="Li G."/>
            <person name="Mu C."/>
            <person name="Tian Q."/>
            <person name="Mei H."/>
            <person name="Zhang T."/>
            <person name="Gao T."/>
            <person name="Zhang H."/>
        </authorList>
    </citation>
    <scope>NUCLEOTIDE SEQUENCE</scope>
    <source>
        <strain evidence="1">3651</strain>
    </source>
</reference>
<proteinExistence type="predicted"/>
<dbReference type="Proteomes" id="UP001293254">
    <property type="component" value="Unassembled WGS sequence"/>
</dbReference>
<reference evidence="1" key="1">
    <citation type="submission" date="2020-06" db="EMBL/GenBank/DDBJ databases">
        <authorList>
            <person name="Li T."/>
            <person name="Hu X."/>
            <person name="Zhang T."/>
            <person name="Song X."/>
            <person name="Zhang H."/>
            <person name="Dai N."/>
            <person name="Sheng W."/>
            <person name="Hou X."/>
            <person name="Wei L."/>
        </authorList>
    </citation>
    <scope>NUCLEOTIDE SEQUENCE</scope>
    <source>
        <strain evidence="1">3651</strain>
        <tissue evidence="1">Leaf</tissue>
    </source>
</reference>
<gene>
    <name evidence="1" type="ORF">Salat_2851000</name>
</gene>
<evidence type="ECO:0000313" key="1">
    <source>
        <dbReference type="EMBL" id="KAK4414380.1"/>
    </source>
</evidence>
<organism evidence="1 2">
    <name type="scientific">Sesamum alatum</name>
    <dbReference type="NCBI Taxonomy" id="300844"/>
    <lineage>
        <taxon>Eukaryota</taxon>
        <taxon>Viridiplantae</taxon>
        <taxon>Streptophyta</taxon>
        <taxon>Embryophyta</taxon>
        <taxon>Tracheophyta</taxon>
        <taxon>Spermatophyta</taxon>
        <taxon>Magnoliopsida</taxon>
        <taxon>eudicotyledons</taxon>
        <taxon>Gunneridae</taxon>
        <taxon>Pentapetalae</taxon>
        <taxon>asterids</taxon>
        <taxon>lamiids</taxon>
        <taxon>Lamiales</taxon>
        <taxon>Pedaliaceae</taxon>
        <taxon>Sesamum</taxon>
    </lineage>
</organism>